<evidence type="ECO:0000313" key="3">
    <source>
        <dbReference type="Proteomes" id="UP000440004"/>
    </source>
</evidence>
<evidence type="ECO:0000313" key="2">
    <source>
        <dbReference type="EMBL" id="MPW26510.1"/>
    </source>
</evidence>
<proteinExistence type="predicted"/>
<dbReference type="EMBL" id="WHNX01000019">
    <property type="protein sequence ID" value="MPW26510.1"/>
    <property type="molecule type" value="Genomic_DNA"/>
</dbReference>
<name>A0A6A7KAI0_9FIRM</name>
<feature type="transmembrane region" description="Helical" evidence="1">
    <location>
        <begin position="12"/>
        <end position="39"/>
    </location>
</feature>
<keyword evidence="1" id="KW-0812">Transmembrane</keyword>
<sequence length="62" mass="7127">MRLDDPGGIDMILIGANIINIFIILFFLSISIYAFIIFVKLSRRGIKVLDIYIEKNKNNNKP</sequence>
<dbReference type="RefSeq" id="WP_152805092.1">
    <property type="nucleotide sequence ID" value="NZ_WHNX01000019.1"/>
</dbReference>
<protein>
    <submittedName>
        <fullName evidence="2">Uncharacterized protein</fullName>
    </submittedName>
</protein>
<gene>
    <name evidence="2" type="ORF">GC105_11980</name>
</gene>
<dbReference type="Proteomes" id="UP000440004">
    <property type="component" value="Unassembled WGS sequence"/>
</dbReference>
<evidence type="ECO:0000256" key="1">
    <source>
        <dbReference type="SAM" id="Phobius"/>
    </source>
</evidence>
<keyword evidence="1" id="KW-0472">Membrane</keyword>
<accession>A0A6A7KAI0</accession>
<reference evidence="2 3" key="1">
    <citation type="submission" date="2019-10" db="EMBL/GenBank/DDBJ databases">
        <title>Alkalibaculum tamaniensis sp.nov., a new alkaliphilic acetogen, isolated on methoxylated aromatics from a mud volcano.</title>
        <authorList>
            <person name="Khomyakova M.A."/>
            <person name="Merkel A.Y."/>
            <person name="Bonch-Osmolovskaya E.A."/>
            <person name="Slobodkin A.I."/>
        </authorList>
    </citation>
    <scope>NUCLEOTIDE SEQUENCE [LARGE SCALE GENOMIC DNA]</scope>
    <source>
        <strain evidence="2 3">M08DMB</strain>
    </source>
</reference>
<organism evidence="2 3">
    <name type="scientific">Alkalibaculum sporogenes</name>
    <dbReference type="NCBI Taxonomy" id="2655001"/>
    <lineage>
        <taxon>Bacteria</taxon>
        <taxon>Bacillati</taxon>
        <taxon>Bacillota</taxon>
        <taxon>Clostridia</taxon>
        <taxon>Eubacteriales</taxon>
        <taxon>Eubacteriaceae</taxon>
        <taxon>Alkalibaculum</taxon>
    </lineage>
</organism>
<comment type="caution">
    <text evidence="2">The sequence shown here is derived from an EMBL/GenBank/DDBJ whole genome shotgun (WGS) entry which is preliminary data.</text>
</comment>
<dbReference type="AlphaFoldDB" id="A0A6A7KAI0"/>
<keyword evidence="3" id="KW-1185">Reference proteome</keyword>
<keyword evidence="1" id="KW-1133">Transmembrane helix</keyword>